<reference evidence="3" key="1">
    <citation type="submission" date="2017-09" db="EMBL/GenBank/DDBJ databases">
        <title>Depth-based differentiation of microbial function through sediment-hosted aquifers and enrichment of novel symbionts in the deep terrestrial subsurface.</title>
        <authorList>
            <person name="Probst A.J."/>
            <person name="Ladd B."/>
            <person name="Jarett J.K."/>
            <person name="Geller-Mcgrath D.E."/>
            <person name="Sieber C.M.K."/>
            <person name="Emerson J.B."/>
            <person name="Anantharaman K."/>
            <person name="Thomas B.C."/>
            <person name="Malmstrom R."/>
            <person name="Stieglmeier M."/>
            <person name="Klingl A."/>
            <person name="Woyke T."/>
            <person name="Ryan C.M."/>
            <person name="Banfield J.F."/>
        </authorList>
    </citation>
    <scope>NUCLEOTIDE SEQUENCE [LARGE SCALE GENOMIC DNA]</scope>
</reference>
<dbReference type="GO" id="GO:0016051">
    <property type="term" value="P:carbohydrate biosynthetic process"/>
    <property type="evidence" value="ECO:0007669"/>
    <property type="project" value="InterPro"/>
</dbReference>
<dbReference type="Pfam" id="PF03102">
    <property type="entry name" value="NeuB"/>
    <property type="match status" value="1"/>
</dbReference>
<dbReference type="InterPro" id="IPR057736">
    <property type="entry name" value="SAF_PseI/NeuA/NeuB"/>
</dbReference>
<dbReference type="Proteomes" id="UP000230179">
    <property type="component" value="Unassembled WGS sequence"/>
</dbReference>
<dbReference type="CDD" id="cd11615">
    <property type="entry name" value="SAF_NeuB_like"/>
    <property type="match status" value="1"/>
</dbReference>
<dbReference type="AlphaFoldDB" id="A0A2H0UCK6"/>
<dbReference type="SUPFAM" id="SSF51569">
    <property type="entry name" value="Aldolase"/>
    <property type="match status" value="1"/>
</dbReference>
<dbReference type="EMBL" id="PFBL01000004">
    <property type="protein sequence ID" value="PIR83406.1"/>
    <property type="molecule type" value="Genomic_DNA"/>
</dbReference>
<gene>
    <name evidence="2" type="ORF">COU19_00395</name>
</gene>
<dbReference type="InterPro" id="IPR036732">
    <property type="entry name" value="AFP_Neu5c_C_sf"/>
</dbReference>
<dbReference type="Gene3D" id="3.20.20.70">
    <property type="entry name" value="Aldolase class I"/>
    <property type="match status" value="1"/>
</dbReference>
<dbReference type="SUPFAM" id="SSF51269">
    <property type="entry name" value="AFP III-like domain"/>
    <property type="match status" value="1"/>
</dbReference>
<evidence type="ECO:0000259" key="1">
    <source>
        <dbReference type="Pfam" id="PF03102"/>
    </source>
</evidence>
<proteinExistence type="predicted"/>
<dbReference type="Gene3D" id="3.90.1210.10">
    <property type="entry name" value="Antifreeze-like/N-acetylneuraminic acid synthase C-terminal domain"/>
    <property type="match status" value="1"/>
</dbReference>
<dbReference type="PANTHER" id="PTHR42966">
    <property type="entry name" value="N-ACETYLNEURAMINATE SYNTHASE"/>
    <property type="match status" value="1"/>
</dbReference>
<accession>A0A2H0UCK6</accession>
<dbReference type="InterPro" id="IPR013132">
    <property type="entry name" value="PseI/NeuA/B-like_N"/>
</dbReference>
<dbReference type="GO" id="GO:0047444">
    <property type="term" value="F:N-acylneuraminate-9-phosphate synthase activity"/>
    <property type="evidence" value="ECO:0007669"/>
    <property type="project" value="TreeGrafter"/>
</dbReference>
<dbReference type="InterPro" id="IPR051690">
    <property type="entry name" value="PseI-like"/>
</dbReference>
<dbReference type="InterPro" id="IPR013785">
    <property type="entry name" value="Aldolase_TIM"/>
</dbReference>
<name>A0A2H0UCK6_9BACT</name>
<comment type="caution">
    <text evidence="2">The sequence shown here is derived from an EMBL/GenBank/DDBJ whole genome shotgun (WGS) entry which is preliminary data.</text>
</comment>
<dbReference type="PANTHER" id="PTHR42966:SF1">
    <property type="entry name" value="SIALIC ACID SYNTHASE"/>
    <property type="match status" value="1"/>
</dbReference>
<sequence>MEQVLQIGQHTVGRGHPTYIIFEVASTHENNWETARAYVEQAARVGADAVKFQLFEADKLLLPLTPGLKGTHDYFKTAETPRDWFHKLKTLCDEKGIDLLCTPFDSDAATFLDEVGVPAVKIASGELTNLQLLESVAGLGKPIIMSTGMATMDEIDRAMHILRTHGAEEIALLQCVSVYPTSFEDANVSAMNTLGERFHTVIGYSDNGSAGDLVPRMAVALCASIVEKHVTSQKARGSLDDVFSMSVDAFGDMVQSIRAIEARDDKDAVLKELQEAFGDDFAKALGDGVKRPAPHGTRKTHPGVEGTFVQREADERQWARRGVYLNRRVSKGASIEKSMITLLRPDIGISGVEYEHVVGQIAGEDLKEYSPLQYRGGQVFNTTVDACV</sequence>
<organism evidence="2 3">
    <name type="scientific">Candidatus Kaiserbacteria bacterium CG10_big_fil_rev_8_21_14_0_10_56_12</name>
    <dbReference type="NCBI Taxonomy" id="1974611"/>
    <lineage>
        <taxon>Bacteria</taxon>
        <taxon>Candidatus Kaiseribacteriota</taxon>
    </lineage>
</organism>
<protein>
    <recommendedName>
        <fullName evidence="1">PseI/NeuA/B-like domain-containing protein</fullName>
    </recommendedName>
</protein>
<feature type="domain" description="PseI/NeuA/B-like" evidence="1">
    <location>
        <begin position="39"/>
        <end position="262"/>
    </location>
</feature>
<evidence type="ECO:0000313" key="2">
    <source>
        <dbReference type="EMBL" id="PIR83406.1"/>
    </source>
</evidence>
<evidence type="ECO:0000313" key="3">
    <source>
        <dbReference type="Proteomes" id="UP000230179"/>
    </source>
</evidence>